<reference evidence="1" key="1">
    <citation type="submission" date="2024-12" db="EMBL/GenBank/DDBJ databases">
        <authorList>
            <person name="Wu N."/>
        </authorList>
    </citation>
    <scope>NUCLEOTIDE SEQUENCE</scope>
    <source>
        <strain evidence="1">P15</strain>
    </source>
</reference>
<gene>
    <name evidence="1" type="ORF">ACI1P1_08505</name>
</gene>
<keyword evidence="2" id="KW-1185">Reference proteome</keyword>
<proteinExistence type="predicted"/>
<comment type="caution">
    <text evidence="1">The sequence shown here is derived from an EMBL/GenBank/DDBJ whole genome shotgun (WGS) entry which is preliminary data.</text>
</comment>
<sequence>MPNRKAPEPLRLRRRALAAAGAPNEEGRAGNAAAGLSGSSTAAASSNASPPAPLGHGGMYPALPGTRWAAGLLFLVLLWAWIKPIAMLSGWKTPDKLGPLLAAMGICVLLDMANMSVWKSVPLKGLAAWLAVGWIFRGSAGEEAFPMSWFRQYGAVLAQDTEAFLAGNAGAISGEHRTLIFLAGWMVLAGVVQALLLHSRRALWLLAVTWTYLAGLQLWPGVDTTGELIASGVAGLALLAMLNLDRIGAAGKPELTRTPPANRLTAAAPAAPINTDSPLAPAANTPHISPAAGETQAAPSPASPVRIAYDRRGRAFVPPWAYGLALTLTLALFLAAWAGSGGQKGPLRPLEMGDFSKWAQTLVSLWSSDGEDSPSARAVFAGGGGVTGYSSGDYRLGGPLTVRDEPVFTARSPVSTYWRGESKDYYDGSGWSSRSAGPADAADGQTADLFAQTVTQELLYSGRQDMNLLFAGGRIEQVEALYAADGSQAPAGSLALDAPSGRYDFRASSGKQLGYARFKARLNGYPEAALMNAAGEISPGIAAAYLQIPDKLPERVRELALAVSAPGTTAYAKAALLQAYLREHYRYSLTDVAVPANGQDFVDAFLFGSAGGYCDYFSTSLAVMLRASGIPARWVKGFAPGEATPDETGAVQTIAVSTRNAHSWVELYLPGLGWVAMDPTPGFAGFQPADTSASPEQALALHTEREAASSAGPVRRLLEQWDNSYRELKQAAGEQLSHWSAHTAEALRKHRFTALLLAAAAAPLLYWVLRRRHLLWLMLSLHFRSRGRKGGEAGQRLVERLWQRVFRLYGQPVPGQTLREYAAETGRRWPGKADALYELTELSEKIHFSPEGPAWISGRKLERLWRTFFGPSLASSGKLPAGGPAGMEPPVSH</sequence>
<protein>
    <submittedName>
        <fullName evidence="1">DUF4129 domain-containing transglutaminase family protein</fullName>
    </submittedName>
</protein>
<evidence type="ECO:0000313" key="2">
    <source>
        <dbReference type="Proteomes" id="UP001631969"/>
    </source>
</evidence>
<evidence type="ECO:0000313" key="1">
    <source>
        <dbReference type="EMBL" id="MFM9328323.1"/>
    </source>
</evidence>
<dbReference type="EMBL" id="JBJURJ010000004">
    <property type="protein sequence ID" value="MFM9328323.1"/>
    <property type="molecule type" value="Genomic_DNA"/>
</dbReference>
<dbReference type="Proteomes" id="UP001631969">
    <property type="component" value="Unassembled WGS sequence"/>
</dbReference>
<organism evidence="1 2">
    <name type="scientific">Paenibacillus mesotrionivorans</name>
    <dbReference type="NCBI Taxonomy" id="3160968"/>
    <lineage>
        <taxon>Bacteria</taxon>
        <taxon>Bacillati</taxon>
        <taxon>Bacillota</taxon>
        <taxon>Bacilli</taxon>
        <taxon>Bacillales</taxon>
        <taxon>Paenibacillaceae</taxon>
        <taxon>Paenibacillus</taxon>
    </lineage>
</organism>
<name>A0ACC7NUD5_9BACL</name>
<accession>A0ACC7NUD5</accession>